<dbReference type="PANTHER" id="PTHR43649:SF17">
    <property type="entry name" value="ABC TRANSPORTER SOLUTE BINDING PROTEIN-SUGAR TRANSPORT"/>
    <property type="match status" value="1"/>
</dbReference>
<reference evidence="2" key="1">
    <citation type="submission" date="2020-09" db="EMBL/GenBank/DDBJ databases">
        <title>A novel bacterium of genus Paenibacillus, isolated from South China Sea.</title>
        <authorList>
            <person name="Huang H."/>
            <person name="Mo K."/>
            <person name="Hu Y."/>
        </authorList>
    </citation>
    <scope>NUCLEOTIDE SEQUENCE</scope>
    <source>
        <strain evidence="2">IB182363</strain>
    </source>
</reference>
<dbReference type="InterPro" id="IPR006059">
    <property type="entry name" value="SBP"/>
</dbReference>
<feature type="chain" id="PRO_5038787856" evidence="1">
    <location>
        <begin position="20"/>
        <end position="550"/>
    </location>
</feature>
<keyword evidence="3" id="KW-1185">Reference proteome</keyword>
<dbReference type="InterPro" id="IPR050490">
    <property type="entry name" value="Bact_solute-bd_prot1"/>
</dbReference>
<dbReference type="SUPFAM" id="SSF53850">
    <property type="entry name" value="Periplasmic binding protein-like II"/>
    <property type="match status" value="1"/>
</dbReference>
<sequence length="550" mass="61968">MRRRWIVILAATAGAAAMSGCYIQGQEAGELGGEAQAAGGFDSGRPTEGDMYISGMPIVKEKLELKAVVKKFANHGDFNKMEALKKLEARTNIALKWEQIPGEVFNEKKHYLFTSGQLPDLFFAGLGSIDVVQYGSQGLLIPLERLIDQYAPNIRSVFSAYPELKKAVTAPDGHIYSLPFLEANDYMQYRNHLMINKVWLDKLGLKVPETTDEFHEVLRQFKNSDPNGNGKPDEIPFASMFTQVSNNYRALFNSFGVLNPDGNRMAVIGGQVRFEPVQPEYKEAVKYIRSLYTEGLMDEEAFTQDLKQYMAKGGAKEVLYGAFTAFLGDIELGSMDRLTREYVAVPPLKGPGGAQSWRRQDNRIVPNMFSITSSNKHPEATMRLIDAMNEETTAFELWKGPVGSHLSRTADGKIVQNPLPADESNLGVWIGKAAPLNYVPLLLTEEMLGSFVPDEASKLRNRTYELYKPYIVKDELTYPQMIYYTTEQTNRLKVLDADITSYLNKMESRWIVEGGIDQEWESYLAELKMMGLDEKIEIHQQVYDAVYKSP</sequence>
<dbReference type="RefSeq" id="WP_190925696.1">
    <property type="nucleotide sequence ID" value="NZ_JACXJA010000006.1"/>
</dbReference>
<evidence type="ECO:0000256" key="1">
    <source>
        <dbReference type="SAM" id="SignalP"/>
    </source>
</evidence>
<name>A0A927C663_9BACL</name>
<dbReference type="Gene3D" id="3.40.190.10">
    <property type="entry name" value="Periplasmic binding protein-like II"/>
    <property type="match status" value="2"/>
</dbReference>
<dbReference type="AlphaFoldDB" id="A0A927C663"/>
<feature type="signal peptide" evidence="1">
    <location>
        <begin position="1"/>
        <end position="19"/>
    </location>
</feature>
<comment type="caution">
    <text evidence="2">The sequence shown here is derived from an EMBL/GenBank/DDBJ whole genome shotgun (WGS) entry which is preliminary data.</text>
</comment>
<dbReference type="PANTHER" id="PTHR43649">
    <property type="entry name" value="ARABINOSE-BINDING PROTEIN-RELATED"/>
    <property type="match status" value="1"/>
</dbReference>
<evidence type="ECO:0000313" key="3">
    <source>
        <dbReference type="Proteomes" id="UP000639396"/>
    </source>
</evidence>
<accession>A0A927C663</accession>
<evidence type="ECO:0000313" key="2">
    <source>
        <dbReference type="EMBL" id="MBD2861564.1"/>
    </source>
</evidence>
<dbReference type="Pfam" id="PF13416">
    <property type="entry name" value="SBP_bac_8"/>
    <property type="match status" value="1"/>
</dbReference>
<protein>
    <submittedName>
        <fullName evidence="2">Extracellular solute-binding protein</fullName>
    </submittedName>
</protein>
<dbReference type="EMBL" id="JACXJA010000006">
    <property type="protein sequence ID" value="MBD2861564.1"/>
    <property type="molecule type" value="Genomic_DNA"/>
</dbReference>
<keyword evidence="1" id="KW-0732">Signal</keyword>
<gene>
    <name evidence="2" type="ORF">IDH45_06110</name>
</gene>
<dbReference type="PROSITE" id="PS51257">
    <property type="entry name" value="PROKAR_LIPOPROTEIN"/>
    <property type="match status" value="1"/>
</dbReference>
<proteinExistence type="predicted"/>
<dbReference type="Proteomes" id="UP000639396">
    <property type="component" value="Unassembled WGS sequence"/>
</dbReference>
<organism evidence="2 3">
    <name type="scientific">Paenibacillus oceani</name>
    <dbReference type="NCBI Taxonomy" id="2772510"/>
    <lineage>
        <taxon>Bacteria</taxon>
        <taxon>Bacillati</taxon>
        <taxon>Bacillota</taxon>
        <taxon>Bacilli</taxon>
        <taxon>Bacillales</taxon>
        <taxon>Paenibacillaceae</taxon>
        <taxon>Paenibacillus</taxon>
    </lineage>
</organism>